<gene>
    <name evidence="4" type="primary">LOC100841373</name>
    <name evidence="3" type="ORF">BRADI_1g74530v3</name>
</gene>
<dbReference type="OMA" id="DYQDFPP"/>
<dbReference type="eggNOG" id="ENOG502QWIJ">
    <property type="taxonomic scope" value="Eukaryota"/>
</dbReference>
<evidence type="ECO:0000313" key="3">
    <source>
        <dbReference type="EMBL" id="KQK23547.1"/>
    </source>
</evidence>
<dbReference type="STRING" id="15368.I1H9I6"/>
<organism evidence="3">
    <name type="scientific">Brachypodium distachyon</name>
    <name type="common">Purple false brome</name>
    <name type="synonym">Trachynia distachya</name>
    <dbReference type="NCBI Taxonomy" id="15368"/>
    <lineage>
        <taxon>Eukaryota</taxon>
        <taxon>Viridiplantae</taxon>
        <taxon>Streptophyta</taxon>
        <taxon>Embryophyta</taxon>
        <taxon>Tracheophyta</taxon>
        <taxon>Spermatophyta</taxon>
        <taxon>Magnoliopsida</taxon>
        <taxon>Liliopsida</taxon>
        <taxon>Poales</taxon>
        <taxon>Poaceae</taxon>
        <taxon>BOP clade</taxon>
        <taxon>Pooideae</taxon>
        <taxon>Stipodae</taxon>
        <taxon>Brachypodieae</taxon>
        <taxon>Brachypodium</taxon>
    </lineage>
</organism>
<feature type="compositionally biased region" description="Low complexity" evidence="1">
    <location>
        <begin position="146"/>
        <end position="162"/>
    </location>
</feature>
<feature type="compositionally biased region" description="Basic and acidic residues" evidence="1">
    <location>
        <begin position="176"/>
        <end position="195"/>
    </location>
</feature>
<feature type="compositionally biased region" description="Pro residues" evidence="1">
    <location>
        <begin position="1"/>
        <end position="10"/>
    </location>
</feature>
<feature type="domain" description="XS" evidence="2">
    <location>
        <begin position="310"/>
        <end position="441"/>
    </location>
</feature>
<dbReference type="EnsemblPlants" id="KQK23547">
    <property type="protein sequence ID" value="KQK23547"/>
    <property type="gene ID" value="BRADI_1g74530v3"/>
</dbReference>
<dbReference type="EMBL" id="CM000880">
    <property type="protein sequence ID" value="KQK23547.1"/>
    <property type="molecule type" value="Genomic_DNA"/>
</dbReference>
<dbReference type="GO" id="GO:0031047">
    <property type="term" value="P:regulatory ncRNA-mediated gene silencing"/>
    <property type="evidence" value="ECO:0007669"/>
    <property type="project" value="InterPro"/>
</dbReference>
<dbReference type="PANTHER" id="PTHR46619">
    <property type="entry name" value="RNA RECOGNITION MOTIF XS DOMAIN PROTEIN-RELATED"/>
    <property type="match status" value="1"/>
</dbReference>
<dbReference type="OrthoDB" id="1915348at2759"/>
<dbReference type="RefSeq" id="XP_003558772.1">
    <property type="nucleotide sequence ID" value="XM_003558724.4"/>
</dbReference>
<dbReference type="InterPro" id="IPR038588">
    <property type="entry name" value="XS_domain_sf"/>
</dbReference>
<dbReference type="FunCoup" id="I1H9I6">
    <property type="interactions" value="1709"/>
</dbReference>
<feature type="region of interest" description="Disordered" evidence="1">
    <location>
        <begin position="443"/>
        <end position="463"/>
    </location>
</feature>
<feature type="region of interest" description="Disordered" evidence="1">
    <location>
        <begin position="138"/>
        <end position="199"/>
    </location>
</feature>
<name>I1H9I6_BRADI</name>
<evidence type="ECO:0000259" key="2">
    <source>
        <dbReference type="Pfam" id="PF03468"/>
    </source>
</evidence>
<dbReference type="PANTHER" id="PTHR46619:SF3">
    <property type="entry name" value="RNA RECOGNITION MOTIF XS DOMAIN PROTEIN"/>
    <property type="match status" value="1"/>
</dbReference>
<evidence type="ECO:0000256" key="1">
    <source>
        <dbReference type="SAM" id="MobiDB-lite"/>
    </source>
</evidence>
<feature type="compositionally biased region" description="Low complexity" evidence="1">
    <location>
        <begin position="36"/>
        <end position="64"/>
    </location>
</feature>
<dbReference type="Proteomes" id="UP000008810">
    <property type="component" value="Chromosome 1"/>
</dbReference>
<dbReference type="Gramene" id="KQK23547">
    <property type="protein sequence ID" value="KQK23547"/>
    <property type="gene ID" value="BRADI_1g74530v3"/>
</dbReference>
<dbReference type="KEGG" id="bdi:100841373"/>
<evidence type="ECO:0000313" key="5">
    <source>
        <dbReference type="Proteomes" id="UP000008810"/>
    </source>
</evidence>
<reference evidence="3" key="2">
    <citation type="submission" date="2017-06" db="EMBL/GenBank/DDBJ databases">
        <title>WGS assembly of Brachypodium distachyon.</title>
        <authorList>
            <consortium name="The International Brachypodium Initiative"/>
            <person name="Lucas S."/>
            <person name="Harmon-Smith M."/>
            <person name="Lail K."/>
            <person name="Tice H."/>
            <person name="Grimwood J."/>
            <person name="Bruce D."/>
            <person name="Barry K."/>
            <person name="Shu S."/>
            <person name="Lindquist E."/>
            <person name="Wang M."/>
            <person name="Pitluck S."/>
            <person name="Vogel J.P."/>
            <person name="Garvin D.F."/>
            <person name="Mockler T.C."/>
            <person name="Schmutz J."/>
            <person name="Rokhsar D."/>
            <person name="Bevan M.W."/>
        </authorList>
    </citation>
    <scope>NUCLEOTIDE SEQUENCE</scope>
    <source>
        <strain evidence="3">Bd21</strain>
    </source>
</reference>
<feature type="compositionally biased region" description="Low complexity" evidence="1">
    <location>
        <begin position="76"/>
        <end position="91"/>
    </location>
</feature>
<feature type="compositionally biased region" description="Basic and acidic residues" evidence="1">
    <location>
        <begin position="445"/>
        <end position="463"/>
    </location>
</feature>
<dbReference type="HOGENOM" id="CLU_041223_1_0_1"/>
<reference evidence="3 4" key="1">
    <citation type="journal article" date="2010" name="Nature">
        <title>Genome sequencing and analysis of the model grass Brachypodium distachyon.</title>
        <authorList>
            <consortium name="International Brachypodium Initiative"/>
        </authorList>
    </citation>
    <scope>NUCLEOTIDE SEQUENCE [LARGE SCALE GENOMIC DNA]</scope>
    <source>
        <strain evidence="3 4">Bd21</strain>
    </source>
</reference>
<feature type="compositionally biased region" description="Low complexity" evidence="1">
    <location>
        <begin position="11"/>
        <end position="24"/>
    </location>
</feature>
<proteinExistence type="predicted"/>
<feature type="compositionally biased region" description="Pro residues" evidence="1">
    <location>
        <begin position="92"/>
        <end position="105"/>
    </location>
</feature>
<accession>I1H9I6</accession>
<dbReference type="AlphaFoldDB" id="I1H9I6"/>
<sequence>MKNPNPPPAKPSASGKPPAGGMAPRKSRWGPPPAGAAPNPAGEKTASTSRRTPTPTSAAAPSSNSRRHPAAPAPAPLARNPASPAAAIRPPHQQPPRVETPPPPQYGFHNLDRRTMLLADGTVRTYFALPPDYPFEPTPLPPLPHLPRAGLEAWPPQHQMPPQQLPPHDGKRKHHSDPEEGFSRHPKQPRFESPHHPLQMRPDAAVDRQAVRRAFLKYSKIINESMAQKRSYLEGGRVQCLPCGRSSKDFADVHGLVMHAYNPPNADSFIDHLGLHKALCVLMGWDYTMVPDNSKAYQSLPPELVRASREDVIIWPPTVVIRNTATGRKKDGRYEGLGNKEMDKKIAELGFAGGKSKSLYGKEGHLGLTLIKFANNPAGLKEAEHLAEFLERQDHGRIGWSRAQATHSLDPDKNPLLVETDNRGEKNRILYGYLATSSDLDELDSDSRKRASLKSRREFDPSD</sequence>
<evidence type="ECO:0000313" key="4">
    <source>
        <dbReference type="EnsemblPlants" id="KQK23547"/>
    </source>
</evidence>
<dbReference type="ExpressionAtlas" id="I1H9I6">
    <property type="expression patterns" value="baseline"/>
</dbReference>
<dbReference type="Pfam" id="PF03468">
    <property type="entry name" value="XS"/>
    <property type="match status" value="1"/>
</dbReference>
<dbReference type="InterPro" id="IPR005380">
    <property type="entry name" value="XS_domain"/>
</dbReference>
<reference evidence="4" key="3">
    <citation type="submission" date="2018-08" db="UniProtKB">
        <authorList>
            <consortium name="EnsemblPlants"/>
        </authorList>
    </citation>
    <scope>IDENTIFICATION</scope>
    <source>
        <strain evidence="4">cv. Bd21</strain>
    </source>
</reference>
<feature type="region of interest" description="Disordered" evidence="1">
    <location>
        <begin position="1"/>
        <end position="110"/>
    </location>
</feature>
<dbReference type="GeneID" id="100841373"/>
<protein>
    <recommendedName>
        <fullName evidence="2">XS domain-containing protein</fullName>
    </recommendedName>
</protein>
<dbReference type="Gene3D" id="3.30.70.2890">
    <property type="entry name" value="XS domain"/>
    <property type="match status" value="1"/>
</dbReference>
<keyword evidence="5" id="KW-1185">Reference proteome</keyword>